<evidence type="ECO:0000256" key="2">
    <source>
        <dbReference type="SAM" id="Phobius"/>
    </source>
</evidence>
<keyword evidence="2" id="KW-1133">Transmembrane helix</keyword>
<protein>
    <submittedName>
        <fullName evidence="3">Uncharacterized protein</fullName>
    </submittedName>
</protein>
<comment type="caution">
    <text evidence="3">The sequence shown here is derived from an EMBL/GenBank/DDBJ whole genome shotgun (WGS) entry which is preliminary data.</text>
</comment>
<accession>A0ABC8TGS5</accession>
<dbReference type="AlphaFoldDB" id="A0ABC8TGS5"/>
<organism evidence="3 4">
    <name type="scientific">Ilex paraguariensis</name>
    <name type="common">yerba mate</name>
    <dbReference type="NCBI Taxonomy" id="185542"/>
    <lineage>
        <taxon>Eukaryota</taxon>
        <taxon>Viridiplantae</taxon>
        <taxon>Streptophyta</taxon>
        <taxon>Embryophyta</taxon>
        <taxon>Tracheophyta</taxon>
        <taxon>Spermatophyta</taxon>
        <taxon>Magnoliopsida</taxon>
        <taxon>eudicotyledons</taxon>
        <taxon>Gunneridae</taxon>
        <taxon>Pentapetalae</taxon>
        <taxon>asterids</taxon>
        <taxon>campanulids</taxon>
        <taxon>Aquifoliales</taxon>
        <taxon>Aquifoliaceae</taxon>
        <taxon>Ilex</taxon>
    </lineage>
</organism>
<reference evidence="3 4" key="1">
    <citation type="submission" date="2024-02" db="EMBL/GenBank/DDBJ databases">
        <authorList>
            <person name="Vignale AGUSTIN F."/>
            <person name="Sosa J E."/>
            <person name="Modenutti C."/>
        </authorList>
    </citation>
    <scope>NUCLEOTIDE SEQUENCE [LARGE SCALE GENOMIC DNA]</scope>
</reference>
<keyword evidence="2" id="KW-0472">Membrane</keyword>
<evidence type="ECO:0000256" key="1">
    <source>
        <dbReference type="SAM" id="MobiDB-lite"/>
    </source>
</evidence>
<keyword evidence="2" id="KW-0812">Transmembrane</keyword>
<name>A0ABC8TGS5_9AQUA</name>
<keyword evidence="4" id="KW-1185">Reference proteome</keyword>
<feature type="transmembrane region" description="Helical" evidence="2">
    <location>
        <begin position="83"/>
        <end position="102"/>
    </location>
</feature>
<evidence type="ECO:0000313" key="3">
    <source>
        <dbReference type="EMBL" id="CAK9168561.1"/>
    </source>
</evidence>
<sequence length="122" mass="13703">MADHSYEHDRSNWNVDVDDWITELSSDIQETGGNTGMEEMRKNVPSSSSNNLSQLSKVPVNLEGKKLYRDVSCKRICKELDTLVSLSFLFFSVQFFLLRISISDLLLEHGVSVSLSQTACVA</sequence>
<dbReference type="Proteomes" id="UP001642360">
    <property type="component" value="Unassembled WGS sequence"/>
</dbReference>
<proteinExistence type="predicted"/>
<dbReference type="EMBL" id="CAUOFW020005092">
    <property type="protein sequence ID" value="CAK9168561.1"/>
    <property type="molecule type" value="Genomic_DNA"/>
</dbReference>
<gene>
    <name evidence="3" type="ORF">ILEXP_LOCUS37956</name>
</gene>
<evidence type="ECO:0000313" key="4">
    <source>
        <dbReference type="Proteomes" id="UP001642360"/>
    </source>
</evidence>
<feature type="region of interest" description="Disordered" evidence="1">
    <location>
        <begin position="31"/>
        <end position="52"/>
    </location>
</feature>